<protein>
    <recommendedName>
        <fullName evidence="6">RING-type domain-containing protein</fullName>
    </recommendedName>
</protein>
<dbReference type="AlphaFoldDB" id="A0A8W8KFM5"/>
<dbReference type="CDD" id="cd16505">
    <property type="entry name" value="RING-HC_CYHR1"/>
    <property type="match status" value="1"/>
</dbReference>
<comment type="similarity">
    <text evidence="4">Belongs to the ZFTRAF1 family.</text>
</comment>
<dbReference type="Gene3D" id="3.30.40.10">
    <property type="entry name" value="Zinc/RING finger domain, C3HC4 (zinc finger)"/>
    <property type="match status" value="1"/>
</dbReference>
<dbReference type="GO" id="GO:0005634">
    <property type="term" value="C:nucleus"/>
    <property type="evidence" value="ECO:0007669"/>
    <property type="project" value="TreeGrafter"/>
</dbReference>
<keyword evidence="1" id="KW-0479">Metal-binding</keyword>
<keyword evidence="3" id="KW-0862">Zinc</keyword>
<dbReference type="PANTHER" id="PTHR23059">
    <property type="entry name" value="CYSTEINE AND HISTIDINE-RICH PROTEIN 1"/>
    <property type="match status" value="1"/>
</dbReference>
<dbReference type="InterPro" id="IPR039338">
    <property type="entry name" value="ZFTRAF1"/>
</dbReference>
<keyword evidence="2 5" id="KW-0863">Zinc-finger</keyword>
<feature type="domain" description="RING-type" evidence="6">
    <location>
        <begin position="56"/>
        <end position="100"/>
    </location>
</feature>
<evidence type="ECO:0000256" key="3">
    <source>
        <dbReference type="ARBA" id="ARBA00022833"/>
    </source>
</evidence>
<dbReference type="EnsemblMetazoa" id="G22953.1">
    <property type="protein sequence ID" value="G22953.1:cds"/>
    <property type="gene ID" value="G22953"/>
</dbReference>
<keyword evidence="8" id="KW-1185">Reference proteome</keyword>
<evidence type="ECO:0000256" key="2">
    <source>
        <dbReference type="ARBA" id="ARBA00022771"/>
    </source>
</evidence>
<dbReference type="SUPFAM" id="SSF57850">
    <property type="entry name" value="RING/U-box"/>
    <property type="match status" value="1"/>
</dbReference>
<dbReference type="PROSITE" id="PS50089">
    <property type="entry name" value="ZF_RING_2"/>
    <property type="match status" value="1"/>
</dbReference>
<evidence type="ECO:0000256" key="1">
    <source>
        <dbReference type="ARBA" id="ARBA00022723"/>
    </source>
</evidence>
<proteinExistence type="inferred from homology"/>
<dbReference type="GO" id="GO:0008270">
    <property type="term" value="F:zinc ion binding"/>
    <property type="evidence" value="ECO:0007669"/>
    <property type="project" value="UniProtKB-KW"/>
</dbReference>
<evidence type="ECO:0000256" key="4">
    <source>
        <dbReference type="ARBA" id="ARBA00034319"/>
    </source>
</evidence>
<reference evidence="7" key="1">
    <citation type="submission" date="2022-08" db="UniProtKB">
        <authorList>
            <consortium name="EnsemblMetazoa"/>
        </authorList>
    </citation>
    <scope>IDENTIFICATION</scope>
    <source>
        <strain evidence="7">05x7-T-G4-1.051#20</strain>
    </source>
</reference>
<evidence type="ECO:0000259" key="6">
    <source>
        <dbReference type="PROSITE" id="PS50089"/>
    </source>
</evidence>
<dbReference type="PANTHER" id="PTHR23059:SF4">
    <property type="entry name" value="ZINC FINGER TRAF-TYPE-CONTAINING PROTEIN 1"/>
    <property type="match status" value="1"/>
</dbReference>
<organism evidence="7 8">
    <name type="scientific">Magallana gigas</name>
    <name type="common">Pacific oyster</name>
    <name type="synonym">Crassostrea gigas</name>
    <dbReference type="NCBI Taxonomy" id="29159"/>
    <lineage>
        <taxon>Eukaryota</taxon>
        <taxon>Metazoa</taxon>
        <taxon>Spiralia</taxon>
        <taxon>Lophotrochozoa</taxon>
        <taxon>Mollusca</taxon>
        <taxon>Bivalvia</taxon>
        <taxon>Autobranchia</taxon>
        <taxon>Pteriomorphia</taxon>
        <taxon>Ostreida</taxon>
        <taxon>Ostreoidea</taxon>
        <taxon>Ostreidae</taxon>
        <taxon>Magallana</taxon>
    </lineage>
</organism>
<name>A0A8W8KFM5_MAGGI</name>
<sequence length="383" mass="44112">MADIPGPSTLVLQDENCNKENLDTNFEPERKKLKTEINLKEKDNKLEDRLSGILCCAVCLDLPRTCFQCTNGHLMCAGCYNHLLADARLKDETATCPNCRCEINKNSCTRNLAVEKAVSELPSLCQYCSCQLPRNQVDHHQRELCLERRAWSSWVHSVIGAQRWRNYVDHSHSTFLLGISTHTPDRHTCCKYSRIGCPWQGPFHELASHEQSCIHPNKSGDDIMNALSLVDKQKEEELRVYSNLYCLLSYEKVTFNDLQLKPYRTDDFITRLYYETSRFSAFNHQWVIKARINNDKPTQSVTRSMSYQLVLKGKVTNPIQLKFIALKGPYGDMKVNPAIYMFEFSPENVETEYFDLPIVSSLECNKLLASKTINLRVIMVHLQ</sequence>
<evidence type="ECO:0000313" key="7">
    <source>
        <dbReference type="EnsemblMetazoa" id="G22953.1:cds"/>
    </source>
</evidence>
<evidence type="ECO:0000256" key="5">
    <source>
        <dbReference type="PROSITE-ProRule" id="PRU00175"/>
    </source>
</evidence>
<dbReference type="InterPro" id="IPR013083">
    <property type="entry name" value="Znf_RING/FYVE/PHD"/>
</dbReference>
<accession>A0A8W8KFM5</accession>
<evidence type="ECO:0000313" key="8">
    <source>
        <dbReference type="Proteomes" id="UP000005408"/>
    </source>
</evidence>
<dbReference type="Proteomes" id="UP000005408">
    <property type="component" value="Unassembled WGS sequence"/>
</dbReference>
<dbReference type="InterPro" id="IPR001841">
    <property type="entry name" value="Znf_RING"/>
</dbReference>